<dbReference type="Proteomes" id="UP000886005">
    <property type="component" value="Unassembled WGS sequence"/>
</dbReference>
<dbReference type="AlphaFoldDB" id="A0A7V1PVN0"/>
<evidence type="ECO:0000313" key="1">
    <source>
        <dbReference type="EMBL" id="HED11146.1"/>
    </source>
</evidence>
<proteinExistence type="predicted"/>
<evidence type="ECO:0008006" key="2">
    <source>
        <dbReference type="Google" id="ProtNLM"/>
    </source>
</evidence>
<protein>
    <recommendedName>
        <fullName evidence="2">Glycosyltransferase family 1 protein</fullName>
    </recommendedName>
</protein>
<reference evidence="1" key="1">
    <citation type="journal article" date="2020" name="mSystems">
        <title>Genome- and Community-Level Interaction Insights into Carbon Utilization and Element Cycling Functions of Hydrothermarchaeota in Hydrothermal Sediment.</title>
        <authorList>
            <person name="Zhou Z."/>
            <person name="Liu Y."/>
            <person name="Xu W."/>
            <person name="Pan J."/>
            <person name="Luo Z.H."/>
            <person name="Li M."/>
        </authorList>
    </citation>
    <scope>NUCLEOTIDE SEQUENCE [LARGE SCALE GENOMIC DNA]</scope>
    <source>
        <strain evidence="1">HyVt-456</strain>
    </source>
</reference>
<organism evidence="1">
    <name type="scientific">Caldithrix abyssi</name>
    <dbReference type="NCBI Taxonomy" id="187145"/>
    <lineage>
        <taxon>Bacteria</taxon>
        <taxon>Pseudomonadati</taxon>
        <taxon>Calditrichota</taxon>
        <taxon>Calditrichia</taxon>
        <taxon>Calditrichales</taxon>
        <taxon>Calditrichaceae</taxon>
        <taxon>Caldithrix</taxon>
    </lineage>
</organism>
<comment type="caution">
    <text evidence="1">The sequence shown here is derived from an EMBL/GenBank/DDBJ whole genome shotgun (WGS) entry which is preliminary data.</text>
</comment>
<dbReference type="SUPFAM" id="SSF53756">
    <property type="entry name" value="UDP-Glycosyltransferase/glycogen phosphorylase"/>
    <property type="match status" value="1"/>
</dbReference>
<gene>
    <name evidence="1" type="ORF">ENJ10_10695</name>
</gene>
<accession>A0A7V1PVN0</accession>
<name>A0A7V1PVN0_CALAY</name>
<dbReference type="EMBL" id="DRLD01000297">
    <property type="protein sequence ID" value="HED11146.1"/>
    <property type="molecule type" value="Genomic_DNA"/>
</dbReference>
<sequence>MKILHFALEDYSRIPGLLVREERKAGHQSYLAVLTDTIKDYGQHDYHLKLPAVGSPAIVRLREGLYRPSRKIDNRRRSGPARRWHPRSPAEKMFFSARDALWRPRVRRFLEEIDWRGFDLLVLDGGSGFLRDASFVRAFKEAGKKIICIYYGSDLRTRGIIPAADELADARFTFEFDHTLLDPGLTFLYYPYDPPKNIHPPRRAAGPIPRVGHAPTNRAAKGSERILKALHTVGQRTPLEIVLIENKPFREAMALKASCDIFIDQIGELGYGVNSLEALAMGIPAAVELMDDFDAFLQPHPFLRLRENSLENDLERIITDPEARETASREGPAWVARRHDPATVSAKILAGVTG</sequence>